<evidence type="ECO:0000313" key="3">
    <source>
        <dbReference type="Proteomes" id="UP001165065"/>
    </source>
</evidence>
<feature type="compositionally biased region" description="Low complexity" evidence="1">
    <location>
        <begin position="208"/>
        <end position="243"/>
    </location>
</feature>
<dbReference type="EMBL" id="BRYA01000832">
    <property type="protein sequence ID" value="GMI33773.1"/>
    <property type="molecule type" value="Genomic_DNA"/>
</dbReference>
<evidence type="ECO:0000313" key="2">
    <source>
        <dbReference type="EMBL" id="GMI33773.1"/>
    </source>
</evidence>
<gene>
    <name evidence="2" type="ORF">TrCOL_g11854</name>
</gene>
<evidence type="ECO:0008006" key="4">
    <source>
        <dbReference type="Google" id="ProtNLM"/>
    </source>
</evidence>
<comment type="caution">
    <text evidence="2">The sequence shown here is derived from an EMBL/GenBank/DDBJ whole genome shotgun (WGS) entry which is preliminary data.</text>
</comment>
<accession>A0A9W7L5G5</accession>
<keyword evidence="3" id="KW-1185">Reference proteome</keyword>
<evidence type="ECO:0000256" key="1">
    <source>
        <dbReference type="SAM" id="MobiDB-lite"/>
    </source>
</evidence>
<sequence length="409" mass="44705">MRSMIKVDIAKHYVANGRGVYVINSETLLRFNGSEEIGGFIVSRHFSEFRQLHHAIGARLGLNFDFSRMTGSGNPKSMLIRARGLTAYLRLLLKRSYLHGGNNSYHKEILAFLDVDLTKSMLHRCSSIGRGSSFSGFGRGSSFSGLDMDSMTATDNAADISSSTPSAVLYFASHLIVLIIRLMRYPFSLIDSWLALVETSLSPAPHLNGNSNSSISNASTEDESLQPSSSKQSSKKLSQTSPQPLLPPHPLIPITSLSPAATNAYNFLNPLVRAAGCTPLYVIPPGAVTSFKVEKPGPKPTMLFTLDSKYQRFINDIKPGLGPVTFDVTFSKEIRATYDNGSLVDLQGVHAKRLPLTINARVIKMVLPKAGKEKVVFVGKAGFLKVSLPISTGHFTDLQKWETTKKIEV</sequence>
<protein>
    <recommendedName>
        <fullName evidence="4">PX domain-containing protein</fullName>
    </recommendedName>
</protein>
<dbReference type="Proteomes" id="UP001165065">
    <property type="component" value="Unassembled WGS sequence"/>
</dbReference>
<feature type="region of interest" description="Disordered" evidence="1">
    <location>
        <begin position="207"/>
        <end position="248"/>
    </location>
</feature>
<dbReference type="SUPFAM" id="SSF64268">
    <property type="entry name" value="PX domain"/>
    <property type="match status" value="1"/>
</dbReference>
<dbReference type="GO" id="GO:0035091">
    <property type="term" value="F:phosphatidylinositol binding"/>
    <property type="evidence" value="ECO:0007669"/>
    <property type="project" value="InterPro"/>
</dbReference>
<proteinExistence type="predicted"/>
<name>A0A9W7L5G5_9STRA</name>
<dbReference type="InterPro" id="IPR036871">
    <property type="entry name" value="PX_dom_sf"/>
</dbReference>
<dbReference type="OrthoDB" id="10353124at2759"/>
<organism evidence="2 3">
    <name type="scientific">Triparma columacea</name>
    <dbReference type="NCBI Taxonomy" id="722753"/>
    <lineage>
        <taxon>Eukaryota</taxon>
        <taxon>Sar</taxon>
        <taxon>Stramenopiles</taxon>
        <taxon>Ochrophyta</taxon>
        <taxon>Bolidophyceae</taxon>
        <taxon>Parmales</taxon>
        <taxon>Triparmaceae</taxon>
        <taxon>Triparma</taxon>
    </lineage>
</organism>
<dbReference type="AlphaFoldDB" id="A0A9W7L5G5"/>
<reference evidence="3" key="1">
    <citation type="journal article" date="2023" name="Commun. Biol.">
        <title>Genome analysis of Parmales, the sister group of diatoms, reveals the evolutionary specialization of diatoms from phago-mixotrophs to photoautotrophs.</title>
        <authorList>
            <person name="Ban H."/>
            <person name="Sato S."/>
            <person name="Yoshikawa S."/>
            <person name="Yamada K."/>
            <person name="Nakamura Y."/>
            <person name="Ichinomiya M."/>
            <person name="Sato N."/>
            <person name="Blanc-Mathieu R."/>
            <person name="Endo H."/>
            <person name="Kuwata A."/>
            <person name="Ogata H."/>
        </authorList>
    </citation>
    <scope>NUCLEOTIDE SEQUENCE [LARGE SCALE GENOMIC DNA]</scope>
</reference>